<name>A0AAQ4EBT9_AMBAM</name>
<protein>
    <submittedName>
        <fullName evidence="1">Uncharacterized protein</fullName>
    </submittedName>
</protein>
<gene>
    <name evidence="1" type="ORF">V5799_024693</name>
</gene>
<evidence type="ECO:0000313" key="2">
    <source>
        <dbReference type="Proteomes" id="UP001321473"/>
    </source>
</evidence>
<dbReference type="EMBL" id="JARKHS020018889">
    <property type="protein sequence ID" value="KAK8772063.1"/>
    <property type="molecule type" value="Genomic_DNA"/>
</dbReference>
<proteinExistence type="predicted"/>
<sequence>MLTSNRVPEYPVRRFTFGLHCGCEGVDVMRRSRAAHRQGGRFLRTSQMVVCGAHLRLCGGRMLSRRWLCKRQTPAPQPQHISDPALSELCHRFPAILSRRTSRAEDLFHVHSAALVSPRSSKWPRTGGV</sequence>
<organism evidence="1 2">
    <name type="scientific">Amblyomma americanum</name>
    <name type="common">Lone star tick</name>
    <dbReference type="NCBI Taxonomy" id="6943"/>
    <lineage>
        <taxon>Eukaryota</taxon>
        <taxon>Metazoa</taxon>
        <taxon>Ecdysozoa</taxon>
        <taxon>Arthropoda</taxon>
        <taxon>Chelicerata</taxon>
        <taxon>Arachnida</taxon>
        <taxon>Acari</taxon>
        <taxon>Parasitiformes</taxon>
        <taxon>Ixodida</taxon>
        <taxon>Ixodoidea</taxon>
        <taxon>Ixodidae</taxon>
        <taxon>Amblyomminae</taxon>
        <taxon>Amblyomma</taxon>
    </lineage>
</organism>
<keyword evidence="2" id="KW-1185">Reference proteome</keyword>
<comment type="caution">
    <text evidence="1">The sequence shown here is derived from an EMBL/GenBank/DDBJ whole genome shotgun (WGS) entry which is preliminary data.</text>
</comment>
<accession>A0AAQ4EBT9</accession>
<dbReference type="Proteomes" id="UP001321473">
    <property type="component" value="Unassembled WGS sequence"/>
</dbReference>
<reference evidence="1 2" key="1">
    <citation type="journal article" date="2023" name="Arcadia Sci">
        <title>De novo assembly of a long-read Amblyomma americanum tick genome.</title>
        <authorList>
            <person name="Chou S."/>
            <person name="Poskanzer K.E."/>
            <person name="Rollins M."/>
            <person name="Thuy-Boun P.S."/>
        </authorList>
    </citation>
    <scope>NUCLEOTIDE SEQUENCE [LARGE SCALE GENOMIC DNA]</scope>
    <source>
        <strain evidence="1">F_SG_1</strain>
        <tissue evidence="1">Salivary glands</tissue>
    </source>
</reference>
<evidence type="ECO:0000313" key="1">
    <source>
        <dbReference type="EMBL" id="KAK8772063.1"/>
    </source>
</evidence>
<dbReference type="AlphaFoldDB" id="A0AAQ4EBT9"/>